<feature type="compositionally biased region" description="Low complexity" evidence="2">
    <location>
        <begin position="325"/>
        <end position="335"/>
    </location>
</feature>
<organism evidence="3 4">
    <name type="scientific">Adineta ricciae</name>
    <name type="common">Rotifer</name>
    <dbReference type="NCBI Taxonomy" id="249248"/>
    <lineage>
        <taxon>Eukaryota</taxon>
        <taxon>Metazoa</taxon>
        <taxon>Spiralia</taxon>
        <taxon>Gnathifera</taxon>
        <taxon>Rotifera</taxon>
        <taxon>Eurotatoria</taxon>
        <taxon>Bdelloidea</taxon>
        <taxon>Adinetida</taxon>
        <taxon>Adinetidae</taxon>
        <taxon>Adineta</taxon>
    </lineage>
</organism>
<feature type="compositionally biased region" description="Polar residues" evidence="2">
    <location>
        <begin position="610"/>
        <end position="630"/>
    </location>
</feature>
<feature type="compositionally biased region" description="Polar residues" evidence="2">
    <location>
        <begin position="685"/>
        <end position="700"/>
    </location>
</feature>
<dbReference type="EMBL" id="CAJNOR010008461">
    <property type="protein sequence ID" value="CAF1633464.1"/>
    <property type="molecule type" value="Genomic_DNA"/>
</dbReference>
<evidence type="ECO:0000256" key="2">
    <source>
        <dbReference type="SAM" id="MobiDB-lite"/>
    </source>
</evidence>
<accession>A0A816D784</accession>
<evidence type="ECO:0000313" key="4">
    <source>
        <dbReference type="Proteomes" id="UP000663828"/>
    </source>
</evidence>
<feature type="region of interest" description="Disordered" evidence="2">
    <location>
        <begin position="661"/>
        <end position="680"/>
    </location>
</feature>
<dbReference type="Proteomes" id="UP000663828">
    <property type="component" value="Unassembled WGS sequence"/>
</dbReference>
<evidence type="ECO:0000313" key="3">
    <source>
        <dbReference type="EMBL" id="CAF1633464.1"/>
    </source>
</evidence>
<feature type="compositionally biased region" description="Polar residues" evidence="2">
    <location>
        <begin position="300"/>
        <end position="318"/>
    </location>
</feature>
<feature type="region of interest" description="Disordered" evidence="2">
    <location>
        <begin position="291"/>
        <end position="335"/>
    </location>
</feature>
<feature type="compositionally biased region" description="Basic residues" evidence="2">
    <location>
        <begin position="421"/>
        <end position="430"/>
    </location>
</feature>
<dbReference type="AlphaFoldDB" id="A0A816D784"/>
<sequence>MEEQLSKVTKRQRKDLDTVWKKERTDLQKQLQQSQQLAKDLQKQISNREAPSHLTEKINVLMTENELLLNKIKELEAVVDDVQLLKNEMQRLRDKNSSDWNYWRKQQSDLYAQLRQQYNAKESVLVKFDRLLRQIKSGSDNTSHLVRDISIGPLSMNSFQHDATTKTSLSSFSRETLADDTDLPHGTIDGRAASANEIVGTMDDSVPLPVAITDRDKQRMFDKTYSAQENTAASIEEIASKIDRVEDHLFSYRRFMDFIRAKSEKSASIVRDDSFTNIVNYSDALAAKKRLASAPPENNPIGTSTATQRRSRFDNNTNSSHEHLPSSISSPDESVVSDIMSSSVTAATTGNSMGTSKNRFFSLSRRFRFRVQSPDKGAAAAQATAATVHFLDEDIDLETKERTARKSDHSGNRPSKGILKTLRHRSPFRFRSKDAVIPEQEPSPPPPPPPSSSSAPKAQPEPTSSSSSPSSSQPNSVTLPPAVLPTASTSSSSSASAAKDTKDAKKKLPPPAPTTTVQSKQRGRLVELKKATAKPTTAPNGTSRKETNPSASTESTGPTLVRRTSGLKDLIHKFDVSNDKTSKSKRNTSDNVATPSNSTNAPSKPDEQVKLNTSNVESSSSDDQQNSTHTSTDKSKTIDIPDLLRNVDKDPAITATKAIFRHSNSSRQTMSFDSTTSMVSASDSIITTNSSSMRKPTSTARPLMISLSKDES</sequence>
<name>A0A816D784_ADIRI</name>
<feature type="compositionally biased region" description="Basic and acidic residues" evidence="2">
    <location>
        <begin position="401"/>
        <end position="411"/>
    </location>
</feature>
<keyword evidence="4" id="KW-1185">Reference proteome</keyword>
<comment type="caution">
    <text evidence="3">The sequence shown here is derived from an EMBL/GenBank/DDBJ whole genome shotgun (WGS) entry which is preliminary data.</text>
</comment>
<protein>
    <submittedName>
        <fullName evidence="3">Uncharacterized protein</fullName>
    </submittedName>
</protein>
<feature type="coiled-coil region" evidence="1">
    <location>
        <begin position="24"/>
        <end position="95"/>
    </location>
</feature>
<feature type="compositionally biased region" description="Pro residues" evidence="2">
    <location>
        <begin position="441"/>
        <end position="451"/>
    </location>
</feature>
<feature type="region of interest" description="Disordered" evidence="2">
    <location>
        <begin position="685"/>
        <end position="712"/>
    </location>
</feature>
<feature type="compositionally biased region" description="Basic and acidic residues" evidence="2">
    <location>
        <begin position="569"/>
        <end position="582"/>
    </location>
</feature>
<proteinExistence type="predicted"/>
<feature type="compositionally biased region" description="Polar residues" evidence="2">
    <location>
        <begin position="662"/>
        <end position="680"/>
    </location>
</feature>
<gene>
    <name evidence="3" type="ORF">XAT740_LOCUS52058</name>
</gene>
<evidence type="ECO:0000256" key="1">
    <source>
        <dbReference type="SAM" id="Coils"/>
    </source>
</evidence>
<keyword evidence="1" id="KW-0175">Coiled coil</keyword>
<feature type="compositionally biased region" description="Low complexity" evidence="2">
    <location>
        <begin position="452"/>
        <end position="498"/>
    </location>
</feature>
<feature type="compositionally biased region" description="Polar residues" evidence="2">
    <location>
        <begin position="534"/>
        <end position="558"/>
    </location>
</feature>
<feature type="region of interest" description="Disordered" evidence="2">
    <location>
        <begin position="401"/>
        <end position="648"/>
    </location>
</feature>
<feature type="compositionally biased region" description="Polar residues" evidence="2">
    <location>
        <begin position="589"/>
        <end position="602"/>
    </location>
</feature>
<reference evidence="3" key="1">
    <citation type="submission" date="2021-02" db="EMBL/GenBank/DDBJ databases">
        <authorList>
            <person name="Nowell W R."/>
        </authorList>
    </citation>
    <scope>NUCLEOTIDE SEQUENCE</scope>
</reference>